<proteinExistence type="predicted"/>
<evidence type="ECO:0000256" key="1">
    <source>
        <dbReference type="SAM" id="Phobius"/>
    </source>
</evidence>
<name>A0AAD8CYJ4_ACIOX</name>
<reference evidence="2" key="1">
    <citation type="submission" date="2022-02" db="EMBL/GenBank/DDBJ databases">
        <title>Atlantic sturgeon de novo genome assembly.</title>
        <authorList>
            <person name="Stock M."/>
            <person name="Klopp C."/>
            <person name="Guiguen Y."/>
            <person name="Cabau C."/>
            <person name="Parinello H."/>
            <person name="Santidrian Yebra-Pimentel E."/>
            <person name="Kuhl H."/>
            <person name="Dirks R.P."/>
            <person name="Guessner J."/>
            <person name="Wuertz S."/>
            <person name="Du K."/>
            <person name="Schartl M."/>
        </authorList>
    </citation>
    <scope>NUCLEOTIDE SEQUENCE</scope>
    <source>
        <strain evidence="2">STURGEONOMICS-FGT-2020</strain>
        <tissue evidence="2">Whole blood</tissue>
    </source>
</reference>
<feature type="transmembrane region" description="Helical" evidence="1">
    <location>
        <begin position="95"/>
        <end position="119"/>
    </location>
</feature>
<sequence length="179" mass="19410">MKNPVTLMVTLVSVQFVLYTISLCAPQWLVYTEGISQGLFVLCNAYEGFSSCVTVSAWMGTSSLSWMFLTASSVLSFITLFTIRPALSEGKRATTALILNILAALFCMSSLTCFLATLVLQDPYLLHNLGWSFYICCAALIYALVVNVALGLVRVATAVEPATTVEKTSELAMSHIKSP</sequence>
<protein>
    <submittedName>
        <fullName evidence="2">Uncharacterized protein</fullName>
    </submittedName>
</protein>
<keyword evidence="3" id="KW-1185">Reference proteome</keyword>
<dbReference type="EMBL" id="JAGXEW010000022">
    <property type="protein sequence ID" value="KAK1159230.1"/>
    <property type="molecule type" value="Genomic_DNA"/>
</dbReference>
<gene>
    <name evidence="2" type="ORF">AOXY_G21853</name>
</gene>
<keyword evidence="1" id="KW-0812">Transmembrane</keyword>
<organism evidence="2 3">
    <name type="scientific">Acipenser oxyrinchus oxyrinchus</name>
    <dbReference type="NCBI Taxonomy" id="40147"/>
    <lineage>
        <taxon>Eukaryota</taxon>
        <taxon>Metazoa</taxon>
        <taxon>Chordata</taxon>
        <taxon>Craniata</taxon>
        <taxon>Vertebrata</taxon>
        <taxon>Euteleostomi</taxon>
        <taxon>Actinopterygii</taxon>
        <taxon>Chondrostei</taxon>
        <taxon>Acipenseriformes</taxon>
        <taxon>Acipenseridae</taxon>
        <taxon>Acipenser</taxon>
    </lineage>
</organism>
<feature type="transmembrane region" description="Helical" evidence="1">
    <location>
        <begin position="131"/>
        <end position="153"/>
    </location>
</feature>
<keyword evidence="1" id="KW-0472">Membrane</keyword>
<evidence type="ECO:0000313" key="2">
    <source>
        <dbReference type="EMBL" id="KAK1159230.1"/>
    </source>
</evidence>
<keyword evidence="1" id="KW-1133">Transmembrane helix</keyword>
<dbReference type="Proteomes" id="UP001230051">
    <property type="component" value="Unassembled WGS sequence"/>
</dbReference>
<evidence type="ECO:0000313" key="3">
    <source>
        <dbReference type="Proteomes" id="UP001230051"/>
    </source>
</evidence>
<comment type="caution">
    <text evidence="2">The sequence shown here is derived from an EMBL/GenBank/DDBJ whole genome shotgun (WGS) entry which is preliminary data.</text>
</comment>
<dbReference type="AlphaFoldDB" id="A0AAD8CYJ4"/>
<feature type="transmembrane region" description="Helical" evidence="1">
    <location>
        <begin position="64"/>
        <end position="83"/>
    </location>
</feature>
<accession>A0AAD8CYJ4</accession>
<feature type="transmembrane region" description="Helical" evidence="1">
    <location>
        <begin position="6"/>
        <end position="31"/>
    </location>
</feature>